<dbReference type="RefSeq" id="WP_352562067.1">
    <property type="nucleotide sequence ID" value="NZ_JAMYQB010000034.1"/>
</dbReference>
<accession>A0ABV1Z7N7</accession>
<name>A0ABV1Z7N7_9HYPH</name>
<dbReference type="EMBL" id="JAMYQB010000034">
    <property type="protein sequence ID" value="MER9408115.1"/>
    <property type="molecule type" value="Genomic_DNA"/>
</dbReference>
<comment type="caution">
    <text evidence="2">The sequence shown here is derived from an EMBL/GenBank/DDBJ whole genome shotgun (WGS) entry which is preliminary data.</text>
</comment>
<keyword evidence="1" id="KW-0472">Membrane</keyword>
<gene>
    <name evidence="2" type="ORF">NKI36_29330</name>
</gene>
<feature type="transmembrane region" description="Helical" evidence="1">
    <location>
        <begin position="12"/>
        <end position="29"/>
    </location>
</feature>
<evidence type="ECO:0000313" key="3">
    <source>
        <dbReference type="Proteomes" id="UP001433071"/>
    </source>
</evidence>
<keyword evidence="1" id="KW-0812">Transmembrane</keyword>
<feature type="transmembrane region" description="Helical" evidence="1">
    <location>
        <begin position="35"/>
        <end position="59"/>
    </location>
</feature>
<keyword evidence="3" id="KW-1185">Reference proteome</keyword>
<reference evidence="2 3" key="1">
    <citation type="journal article" date="2024" name="Proc. Natl. Acad. Sci. U.S.A.">
        <title>The evolutionary genomics of adaptation to stress in wild rhizobium bacteria.</title>
        <authorList>
            <person name="Kehlet-Delgado H."/>
            <person name="Montoya A.P."/>
            <person name="Jensen K.T."/>
            <person name="Wendlandt C.E."/>
            <person name="Dexheimer C."/>
            <person name="Roberts M."/>
            <person name="Torres Martinez L."/>
            <person name="Friesen M.L."/>
            <person name="Griffitts J.S."/>
            <person name="Porter S.S."/>
        </authorList>
    </citation>
    <scope>NUCLEOTIDE SEQUENCE [LARGE SCALE GENOMIC DNA]</scope>
    <source>
        <strain evidence="2 3">M0641</strain>
    </source>
</reference>
<protein>
    <submittedName>
        <fullName evidence="2">Uncharacterized protein</fullName>
    </submittedName>
</protein>
<evidence type="ECO:0000313" key="2">
    <source>
        <dbReference type="EMBL" id="MER9408115.1"/>
    </source>
</evidence>
<sequence length="73" mass="8388">MRNFTLKLLYQYDAYFAGLAAAATGLSAYRLGAGYWLSGIAELAIFLFVAIAVDQYFLWSFDNYRDRQNSRTR</sequence>
<dbReference type="Proteomes" id="UP001433071">
    <property type="component" value="Unassembled WGS sequence"/>
</dbReference>
<evidence type="ECO:0000256" key="1">
    <source>
        <dbReference type="SAM" id="Phobius"/>
    </source>
</evidence>
<organism evidence="2 3">
    <name type="scientific">Mesorhizobium caraganae</name>
    <dbReference type="NCBI Taxonomy" id="483206"/>
    <lineage>
        <taxon>Bacteria</taxon>
        <taxon>Pseudomonadati</taxon>
        <taxon>Pseudomonadota</taxon>
        <taxon>Alphaproteobacteria</taxon>
        <taxon>Hyphomicrobiales</taxon>
        <taxon>Phyllobacteriaceae</taxon>
        <taxon>Mesorhizobium</taxon>
    </lineage>
</organism>
<keyword evidence="1" id="KW-1133">Transmembrane helix</keyword>
<proteinExistence type="predicted"/>